<dbReference type="EMBL" id="CAUYUJ010012036">
    <property type="protein sequence ID" value="CAK0833140.1"/>
    <property type="molecule type" value="Genomic_DNA"/>
</dbReference>
<evidence type="ECO:0000256" key="5">
    <source>
        <dbReference type="PROSITE-ProRule" id="PRU10141"/>
    </source>
</evidence>
<dbReference type="PANTHER" id="PTHR48016">
    <property type="entry name" value="MAP KINASE KINASE KINASE SSK2-RELATED-RELATED"/>
    <property type="match status" value="1"/>
</dbReference>
<keyword evidence="3" id="KW-0418">Kinase</keyword>
<accession>A0ABN9SMT8</accession>
<dbReference type="Pfam" id="PF00069">
    <property type="entry name" value="Pkinase"/>
    <property type="match status" value="1"/>
</dbReference>
<dbReference type="SUPFAM" id="SSF56112">
    <property type="entry name" value="Protein kinase-like (PK-like)"/>
    <property type="match status" value="1"/>
</dbReference>
<evidence type="ECO:0000256" key="3">
    <source>
        <dbReference type="ARBA" id="ARBA00022777"/>
    </source>
</evidence>
<organism evidence="8 9">
    <name type="scientific">Prorocentrum cordatum</name>
    <dbReference type="NCBI Taxonomy" id="2364126"/>
    <lineage>
        <taxon>Eukaryota</taxon>
        <taxon>Sar</taxon>
        <taxon>Alveolata</taxon>
        <taxon>Dinophyceae</taxon>
        <taxon>Prorocentrales</taxon>
        <taxon>Prorocentraceae</taxon>
        <taxon>Prorocentrum</taxon>
    </lineage>
</organism>
<sequence length="174" mass="18890">RKLTTRASLRSFVSAHSEAAASMSPRTTRSMHEGSQSMSRSGGSSRAGEVLGAARSSGSQPSVSYRWKCGDRIGSGAYGTVYKALNLDHGVLFAVKKTTLPAGEDEQTKWRNELDICEDLRHPHIVSYLGHEFSDDCLYIHMEYLSGGSMASVLKEFGALTCPLLKKATRGMAE</sequence>
<reference evidence="8" key="1">
    <citation type="submission" date="2023-10" db="EMBL/GenBank/DDBJ databases">
        <authorList>
            <person name="Chen Y."/>
            <person name="Shah S."/>
            <person name="Dougan E. K."/>
            <person name="Thang M."/>
            <person name="Chan C."/>
        </authorList>
    </citation>
    <scope>NUCLEOTIDE SEQUENCE [LARGE SCALE GENOMIC DNA]</scope>
</reference>
<keyword evidence="9" id="KW-1185">Reference proteome</keyword>
<keyword evidence="2 5" id="KW-0547">Nucleotide-binding</keyword>
<evidence type="ECO:0000256" key="2">
    <source>
        <dbReference type="ARBA" id="ARBA00022741"/>
    </source>
</evidence>
<feature type="non-terminal residue" evidence="8">
    <location>
        <position position="1"/>
    </location>
</feature>
<evidence type="ECO:0000259" key="7">
    <source>
        <dbReference type="PROSITE" id="PS50011"/>
    </source>
</evidence>
<evidence type="ECO:0000313" key="9">
    <source>
        <dbReference type="Proteomes" id="UP001189429"/>
    </source>
</evidence>
<dbReference type="InterPro" id="IPR017441">
    <property type="entry name" value="Protein_kinase_ATP_BS"/>
</dbReference>
<evidence type="ECO:0000313" key="8">
    <source>
        <dbReference type="EMBL" id="CAK0833140.1"/>
    </source>
</evidence>
<feature type="domain" description="Protein kinase" evidence="7">
    <location>
        <begin position="67"/>
        <end position="174"/>
    </location>
</feature>
<dbReference type="Proteomes" id="UP001189429">
    <property type="component" value="Unassembled WGS sequence"/>
</dbReference>
<feature type="compositionally biased region" description="Low complexity" evidence="6">
    <location>
        <begin position="34"/>
        <end position="48"/>
    </location>
</feature>
<dbReference type="PROSITE" id="PS50011">
    <property type="entry name" value="PROTEIN_KINASE_DOM"/>
    <property type="match status" value="1"/>
</dbReference>
<dbReference type="PANTHER" id="PTHR48016:SF56">
    <property type="entry name" value="MAPKK KINASE"/>
    <property type="match status" value="1"/>
</dbReference>
<proteinExistence type="predicted"/>
<dbReference type="Gene3D" id="1.10.510.10">
    <property type="entry name" value="Transferase(Phosphotransferase) domain 1"/>
    <property type="match status" value="1"/>
</dbReference>
<evidence type="ECO:0000256" key="6">
    <source>
        <dbReference type="SAM" id="MobiDB-lite"/>
    </source>
</evidence>
<dbReference type="InterPro" id="IPR011009">
    <property type="entry name" value="Kinase-like_dom_sf"/>
</dbReference>
<feature type="region of interest" description="Disordered" evidence="6">
    <location>
        <begin position="15"/>
        <end position="64"/>
    </location>
</feature>
<dbReference type="InterPro" id="IPR000719">
    <property type="entry name" value="Prot_kinase_dom"/>
</dbReference>
<name>A0ABN9SMT8_9DINO</name>
<feature type="non-terminal residue" evidence="8">
    <location>
        <position position="174"/>
    </location>
</feature>
<keyword evidence="4 5" id="KW-0067">ATP-binding</keyword>
<evidence type="ECO:0000256" key="4">
    <source>
        <dbReference type="ARBA" id="ARBA00022840"/>
    </source>
</evidence>
<protein>
    <recommendedName>
        <fullName evidence="7">Protein kinase domain-containing protein</fullName>
    </recommendedName>
</protein>
<gene>
    <name evidence="8" type="ORF">PCOR1329_LOCUS30925</name>
</gene>
<comment type="caution">
    <text evidence="8">The sequence shown here is derived from an EMBL/GenBank/DDBJ whole genome shotgun (WGS) entry which is preliminary data.</text>
</comment>
<keyword evidence="1" id="KW-0808">Transferase</keyword>
<dbReference type="InterPro" id="IPR050538">
    <property type="entry name" value="MAP_kinase_kinase_kinase"/>
</dbReference>
<feature type="binding site" evidence="5">
    <location>
        <position position="97"/>
    </location>
    <ligand>
        <name>ATP</name>
        <dbReference type="ChEBI" id="CHEBI:30616"/>
    </ligand>
</feature>
<dbReference type="PROSITE" id="PS00107">
    <property type="entry name" value="PROTEIN_KINASE_ATP"/>
    <property type="match status" value="1"/>
</dbReference>
<evidence type="ECO:0000256" key="1">
    <source>
        <dbReference type="ARBA" id="ARBA00022679"/>
    </source>
</evidence>